<dbReference type="Proteomes" id="UP000799118">
    <property type="component" value="Unassembled WGS sequence"/>
</dbReference>
<evidence type="ECO:0000313" key="1">
    <source>
        <dbReference type="EMBL" id="KAE9403766.1"/>
    </source>
</evidence>
<evidence type="ECO:0000313" key="2">
    <source>
        <dbReference type="Proteomes" id="UP000799118"/>
    </source>
</evidence>
<reference evidence="1" key="1">
    <citation type="journal article" date="2019" name="Environ. Microbiol.">
        <title>Fungal ecological strategies reflected in gene transcription - a case study of two litter decomposers.</title>
        <authorList>
            <person name="Barbi F."/>
            <person name="Kohler A."/>
            <person name="Barry K."/>
            <person name="Baskaran P."/>
            <person name="Daum C."/>
            <person name="Fauchery L."/>
            <person name="Ihrmark K."/>
            <person name="Kuo A."/>
            <person name="LaButti K."/>
            <person name="Lipzen A."/>
            <person name="Morin E."/>
            <person name="Grigoriev I.V."/>
            <person name="Henrissat B."/>
            <person name="Lindahl B."/>
            <person name="Martin F."/>
        </authorList>
    </citation>
    <scope>NUCLEOTIDE SEQUENCE</scope>
    <source>
        <strain evidence="1">JB14</strain>
    </source>
</reference>
<keyword evidence="2" id="KW-1185">Reference proteome</keyword>
<gene>
    <name evidence="1" type="ORF">BT96DRAFT_473756</name>
</gene>
<organism evidence="1 2">
    <name type="scientific">Gymnopus androsaceus JB14</name>
    <dbReference type="NCBI Taxonomy" id="1447944"/>
    <lineage>
        <taxon>Eukaryota</taxon>
        <taxon>Fungi</taxon>
        <taxon>Dikarya</taxon>
        <taxon>Basidiomycota</taxon>
        <taxon>Agaricomycotina</taxon>
        <taxon>Agaricomycetes</taxon>
        <taxon>Agaricomycetidae</taxon>
        <taxon>Agaricales</taxon>
        <taxon>Marasmiineae</taxon>
        <taxon>Omphalotaceae</taxon>
        <taxon>Gymnopus</taxon>
    </lineage>
</organism>
<dbReference type="AlphaFoldDB" id="A0A6A4HZY3"/>
<sequence>MSLLISAGPPLSLTHLARTSSATVSLIDLKPQASKNLPGTLLPGLGCYTSFVPIGTTVKILLAQKVLWMSFFWFGEIC</sequence>
<proteinExistence type="predicted"/>
<dbReference type="EMBL" id="ML769422">
    <property type="protein sequence ID" value="KAE9403766.1"/>
    <property type="molecule type" value="Genomic_DNA"/>
</dbReference>
<name>A0A6A4HZY3_9AGAR</name>
<protein>
    <submittedName>
        <fullName evidence="1">Uncharacterized protein</fullName>
    </submittedName>
</protein>
<accession>A0A6A4HZY3</accession>